<organism evidence="2 3">
    <name type="scientific">Solirubrobacter ginsenosidimutans</name>
    <dbReference type="NCBI Taxonomy" id="490573"/>
    <lineage>
        <taxon>Bacteria</taxon>
        <taxon>Bacillati</taxon>
        <taxon>Actinomycetota</taxon>
        <taxon>Thermoleophilia</taxon>
        <taxon>Solirubrobacterales</taxon>
        <taxon>Solirubrobacteraceae</taxon>
        <taxon>Solirubrobacter</taxon>
    </lineage>
</organism>
<evidence type="ECO:0000313" key="2">
    <source>
        <dbReference type="EMBL" id="MDA0164919.1"/>
    </source>
</evidence>
<gene>
    <name evidence="2" type="ORF">OM076_31910</name>
</gene>
<name>A0A9X3MY19_9ACTN</name>
<accession>A0A9X3MY19</accession>
<reference evidence="2" key="1">
    <citation type="submission" date="2022-10" db="EMBL/GenBank/DDBJ databases">
        <title>The WGS of Solirubrobacter ginsenosidimutans DSM 21036.</title>
        <authorList>
            <person name="Jiang Z."/>
        </authorList>
    </citation>
    <scope>NUCLEOTIDE SEQUENCE</scope>
    <source>
        <strain evidence="2">DSM 21036</strain>
    </source>
</reference>
<protein>
    <submittedName>
        <fullName evidence="2">Uncharacterized protein</fullName>
    </submittedName>
</protein>
<evidence type="ECO:0000256" key="1">
    <source>
        <dbReference type="SAM" id="SignalP"/>
    </source>
</evidence>
<keyword evidence="3" id="KW-1185">Reference proteome</keyword>
<feature type="chain" id="PRO_5040979707" evidence="1">
    <location>
        <begin position="26"/>
        <end position="158"/>
    </location>
</feature>
<keyword evidence="1" id="KW-0732">Signal</keyword>
<dbReference type="EMBL" id="JAPDOD010000039">
    <property type="protein sequence ID" value="MDA0164919.1"/>
    <property type="molecule type" value="Genomic_DNA"/>
</dbReference>
<comment type="caution">
    <text evidence="2">The sequence shown here is derived from an EMBL/GenBank/DDBJ whole genome shotgun (WGS) entry which is preliminary data.</text>
</comment>
<sequence>MSAYARLAPIWITAAVLIFAPSAQALVQIDQGIAGARLENTRDQVRAALGKPIKIKSSKNDFGPFVEYRYSGGLRITFQGRDKVTAVETTGKGDRTTSDIGVGSSEADVVAKVKGVKCEGVGSTRSCHTGNFVAGQKITDFRIVNGNVASVTVGIVVD</sequence>
<proteinExistence type="predicted"/>
<evidence type="ECO:0000313" key="3">
    <source>
        <dbReference type="Proteomes" id="UP001149140"/>
    </source>
</evidence>
<dbReference type="RefSeq" id="WP_270044172.1">
    <property type="nucleotide sequence ID" value="NZ_JAPDOD010000039.1"/>
</dbReference>
<dbReference type="AlphaFoldDB" id="A0A9X3MY19"/>
<dbReference type="Proteomes" id="UP001149140">
    <property type="component" value="Unassembled WGS sequence"/>
</dbReference>
<feature type="signal peptide" evidence="1">
    <location>
        <begin position="1"/>
        <end position="25"/>
    </location>
</feature>